<organism evidence="2 3">
    <name type="scientific">Cynara cardunculus var. scolymus</name>
    <name type="common">Globe artichoke</name>
    <name type="synonym">Cynara scolymus</name>
    <dbReference type="NCBI Taxonomy" id="59895"/>
    <lineage>
        <taxon>Eukaryota</taxon>
        <taxon>Viridiplantae</taxon>
        <taxon>Streptophyta</taxon>
        <taxon>Embryophyta</taxon>
        <taxon>Tracheophyta</taxon>
        <taxon>Spermatophyta</taxon>
        <taxon>Magnoliopsida</taxon>
        <taxon>eudicotyledons</taxon>
        <taxon>Gunneridae</taxon>
        <taxon>Pentapetalae</taxon>
        <taxon>asterids</taxon>
        <taxon>campanulids</taxon>
        <taxon>Asterales</taxon>
        <taxon>Asteraceae</taxon>
        <taxon>Carduoideae</taxon>
        <taxon>Cardueae</taxon>
        <taxon>Carduinae</taxon>
        <taxon>Cynara</taxon>
    </lineage>
</organism>
<dbReference type="AlphaFoldDB" id="A0A103XB83"/>
<evidence type="ECO:0000313" key="3">
    <source>
        <dbReference type="Proteomes" id="UP000243975"/>
    </source>
</evidence>
<keyword evidence="1" id="KW-0812">Transmembrane</keyword>
<dbReference type="EMBL" id="LEKV01006106">
    <property type="protein sequence ID" value="KVH87525.1"/>
    <property type="molecule type" value="Genomic_DNA"/>
</dbReference>
<dbReference type="Proteomes" id="UP000243975">
    <property type="component" value="Unassembled WGS sequence"/>
</dbReference>
<name>A0A103XB83_CYNCS</name>
<proteinExistence type="predicted"/>
<evidence type="ECO:0000256" key="1">
    <source>
        <dbReference type="SAM" id="Phobius"/>
    </source>
</evidence>
<gene>
    <name evidence="2" type="ORF">Ccrd_025196</name>
</gene>
<reference evidence="2 3" key="1">
    <citation type="journal article" date="2016" name="Sci. Rep.">
        <title>The genome sequence of the outbreeding globe artichoke constructed de novo incorporating a phase-aware low-pass sequencing strategy of F1 progeny.</title>
        <authorList>
            <person name="Scaglione D."/>
            <person name="Reyes-Chin-Wo S."/>
            <person name="Acquadro A."/>
            <person name="Froenicke L."/>
            <person name="Portis E."/>
            <person name="Beitel C."/>
            <person name="Tirone M."/>
            <person name="Mauro R."/>
            <person name="Lo Monaco A."/>
            <person name="Mauromicale G."/>
            <person name="Faccioli P."/>
            <person name="Cattivelli L."/>
            <person name="Rieseberg L."/>
            <person name="Michelmore R."/>
            <person name="Lanteri S."/>
        </authorList>
    </citation>
    <scope>NUCLEOTIDE SEQUENCE [LARGE SCALE GENOMIC DNA]</scope>
    <source>
        <strain evidence="2">2C</strain>
    </source>
</reference>
<keyword evidence="3" id="KW-1185">Reference proteome</keyword>
<accession>A0A103XB83</accession>
<sequence>MIKSEVKVELLNVVAVMTILAGDEFLVIIVLAADSSILDS</sequence>
<comment type="caution">
    <text evidence="2">The sequence shown here is derived from an EMBL/GenBank/DDBJ whole genome shotgun (WGS) entry which is preliminary data.</text>
</comment>
<keyword evidence="1" id="KW-0472">Membrane</keyword>
<protein>
    <submittedName>
        <fullName evidence="2">Uncharacterized protein</fullName>
    </submittedName>
</protein>
<feature type="transmembrane region" description="Helical" evidence="1">
    <location>
        <begin position="12"/>
        <end position="33"/>
    </location>
</feature>
<evidence type="ECO:0000313" key="2">
    <source>
        <dbReference type="EMBL" id="KVH87525.1"/>
    </source>
</evidence>
<keyword evidence="1" id="KW-1133">Transmembrane helix</keyword>
<dbReference type="Gramene" id="KVH87525">
    <property type="protein sequence ID" value="KVH87525"/>
    <property type="gene ID" value="Ccrd_025196"/>
</dbReference>